<dbReference type="RefSeq" id="WP_394319968.1">
    <property type="nucleotide sequence ID" value="NZ_JBHMQV010000009.1"/>
</dbReference>
<gene>
    <name evidence="3" type="ORF">ACFH04_16180</name>
</gene>
<comment type="caution">
    <text evidence="3">The sequence shown here is derived from an EMBL/GenBank/DDBJ whole genome shotgun (WGS) entry which is preliminary data.</text>
</comment>
<feature type="compositionally biased region" description="Low complexity" evidence="1">
    <location>
        <begin position="64"/>
        <end position="87"/>
    </location>
</feature>
<accession>A0ABV6THH1</accession>
<organism evidence="3 4">
    <name type="scientific">Streptomyces noboritoensis</name>
    <dbReference type="NCBI Taxonomy" id="67337"/>
    <lineage>
        <taxon>Bacteria</taxon>
        <taxon>Bacillati</taxon>
        <taxon>Actinomycetota</taxon>
        <taxon>Actinomycetes</taxon>
        <taxon>Kitasatosporales</taxon>
        <taxon>Streptomycetaceae</taxon>
        <taxon>Streptomyces</taxon>
    </lineage>
</organism>
<feature type="signal peptide" evidence="2">
    <location>
        <begin position="1"/>
        <end position="31"/>
    </location>
</feature>
<evidence type="ECO:0000313" key="3">
    <source>
        <dbReference type="EMBL" id="MFC0845237.1"/>
    </source>
</evidence>
<feature type="chain" id="PRO_5046712434" description="Secreted protein" evidence="2">
    <location>
        <begin position="32"/>
        <end position="110"/>
    </location>
</feature>
<proteinExistence type="predicted"/>
<keyword evidence="4" id="KW-1185">Reference proteome</keyword>
<evidence type="ECO:0000256" key="2">
    <source>
        <dbReference type="SAM" id="SignalP"/>
    </source>
</evidence>
<evidence type="ECO:0000256" key="1">
    <source>
        <dbReference type="SAM" id="MobiDB-lite"/>
    </source>
</evidence>
<name>A0ABV6THH1_9ACTN</name>
<dbReference type="EMBL" id="JBHMQV010000009">
    <property type="protein sequence ID" value="MFC0845237.1"/>
    <property type="molecule type" value="Genomic_DNA"/>
</dbReference>
<keyword evidence="2" id="KW-0732">Signal</keyword>
<evidence type="ECO:0008006" key="5">
    <source>
        <dbReference type="Google" id="ProtNLM"/>
    </source>
</evidence>
<protein>
    <recommendedName>
        <fullName evidence="5">Secreted protein</fullName>
    </recommendedName>
</protein>
<evidence type="ECO:0000313" key="4">
    <source>
        <dbReference type="Proteomes" id="UP001589887"/>
    </source>
</evidence>
<reference evidence="3 4" key="1">
    <citation type="submission" date="2024-09" db="EMBL/GenBank/DDBJ databases">
        <authorList>
            <person name="Sun Q."/>
            <person name="Mori K."/>
        </authorList>
    </citation>
    <scope>NUCLEOTIDE SEQUENCE [LARGE SCALE GENOMIC DNA]</scope>
    <source>
        <strain evidence="3 4">JCM 4557</strain>
    </source>
</reference>
<feature type="region of interest" description="Disordered" evidence="1">
    <location>
        <begin position="42"/>
        <end position="93"/>
    </location>
</feature>
<sequence length="110" mass="10820">MPPVLLAALRRAVVVLLVVAALLGAAPGAEAAGPPALERTAVSSAVPGPVGEEQSDEAAPAPPVSARASRPAAGARSVRVAPRPVVRGPGGPGLVRPSSLDAVRCVVLRC</sequence>
<dbReference type="Proteomes" id="UP001589887">
    <property type="component" value="Unassembled WGS sequence"/>
</dbReference>